<protein>
    <recommendedName>
        <fullName evidence="1">YgjP-like metallopeptidase domain-containing protein</fullName>
    </recommendedName>
</protein>
<reference evidence="2 3" key="1">
    <citation type="submission" date="2017-02" db="EMBL/GenBank/DDBJ databases">
        <title>Whole genome sequencing of Helicobacter bilis strain AAQJH.</title>
        <authorList>
            <person name="Conlan S."/>
            <person name="Thomas P.J."/>
            <person name="Mullikin J."/>
            <person name="Palmore T.N."/>
            <person name="Frank K.M."/>
            <person name="Segre J.A."/>
        </authorList>
    </citation>
    <scope>NUCLEOTIDE SEQUENCE [LARGE SCALE GENOMIC DNA]</scope>
    <source>
        <strain evidence="2 3">AAQJH</strain>
    </source>
</reference>
<dbReference type="PANTHER" id="PTHR30399:SF1">
    <property type="entry name" value="UTP PYROPHOSPHATASE"/>
    <property type="match status" value="1"/>
</dbReference>
<dbReference type="CDD" id="cd07344">
    <property type="entry name" value="M48_yhfN_like"/>
    <property type="match status" value="1"/>
</dbReference>
<dbReference type="Proteomes" id="UP000188298">
    <property type="component" value="Chromosome"/>
</dbReference>
<organism evidence="2 3">
    <name type="scientific">Helicobacter bilis</name>
    <dbReference type="NCBI Taxonomy" id="37372"/>
    <lineage>
        <taxon>Bacteria</taxon>
        <taxon>Pseudomonadati</taxon>
        <taxon>Campylobacterota</taxon>
        <taxon>Epsilonproteobacteria</taxon>
        <taxon>Campylobacterales</taxon>
        <taxon>Helicobacteraceae</taxon>
        <taxon>Helicobacter</taxon>
    </lineage>
</organism>
<sequence>MQEFMGFWFEIKTSKRIKRWRIVCNVEGFFIFHFPYRTKNTLQIAEQYIKENHAKMNTFLLKQQTRFNTNNNLATQYLNEYPNSLVVFGTQCLAKDCTIESLCQRLYAKSKEILDEYALKMQLNYTKLIISFAKSYLGQCNSKAQIKIDYRNVLCDERLLRYLVVHELAHIRHPNHSKLFWQEVERFYPNYKNTRKELKIMANRNATILKHYGLLHKRLC</sequence>
<name>A0A1Q2LGR8_9HELI</name>
<dbReference type="PANTHER" id="PTHR30399">
    <property type="entry name" value="UNCHARACTERIZED PROTEIN YGJP"/>
    <property type="match status" value="1"/>
</dbReference>
<dbReference type="Pfam" id="PF01863">
    <property type="entry name" value="YgjP-like"/>
    <property type="match status" value="1"/>
</dbReference>
<dbReference type="RefSeq" id="WP_233706025.1">
    <property type="nucleotide sequence ID" value="NZ_CP019645.1"/>
</dbReference>
<evidence type="ECO:0000313" key="2">
    <source>
        <dbReference type="EMBL" id="AQQ59142.1"/>
    </source>
</evidence>
<dbReference type="Gene3D" id="3.30.2010.10">
    <property type="entry name" value="Metalloproteases ('zincins'), catalytic domain"/>
    <property type="match status" value="1"/>
</dbReference>
<gene>
    <name evidence="2" type="ORF">XJ32_02355</name>
</gene>
<dbReference type="KEGG" id="hbl:XJ32_02355"/>
<accession>A0A1Q2LGR8</accession>
<dbReference type="InterPro" id="IPR002725">
    <property type="entry name" value="YgjP-like_metallopeptidase"/>
</dbReference>
<dbReference type="EMBL" id="CP019645">
    <property type="protein sequence ID" value="AQQ59142.1"/>
    <property type="molecule type" value="Genomic_DNA"/>
</dbReference>
<dbReference type="InterPro" id="IPR053136">
    <property type="entry name" value="UTP_pyrophosphatase-like"/>
</dbReference>
<evidence type="ECO:0000259" key="1">
    <source>
        <dbReference type="Pfam" id="PF01863"/>
    </source>
</evidence>
<proteinExistence type="predicted"/>
<dbReference type="AlphaFoldDB" id="A0A1Q2LGR8"/>
<feature type="domain" description="YgjP-like metallopeptidase" evidence="1">
    <location>
        <begin position="99"/>
        <end position="199"/>
    </location>
</feature>
<evidence type="ECO:0000313" key="3">
    <source>
        <dbReference type="Proteomes" id="UP000188298"/>
    </source>
</evidence>